<feature type="domain" description="HTH cro/C1-type" evidence="1">
    <location>
        <begin position="31"/>
        <end position="72"/>
    </location>
</feature>
<evidence type="ECO:0000259" key="1">
    <source>
        <dbReference type="PROSITE" id="PS50943"/>
    </source>
</evidence>
<dbReference type="InterPro" id="IPR001387">
    <property type="entry name" value="Cro/C1-type_HTH"/>
</dbReference>
<dbReference type="PROSITE" id="PS50943">
    <property type="entry name" value="HTH_CROC1"/>
    <property type="match status" value="1"/>
</dbReference>
<protein>
    <recommendedName>
        <fullName evidence="1">HTH cro/C1-type domain-containing protein</fullName>
    </recommendedName>
</protein>
<accession>A0A8J3KM54</accession>
<dbReference type="RefSeq" id="WP_203690927.1">
    <property type="nucleotide sequence ID" value="NZ_BAAALC010000016.1"/>
</dbReference>
<dbReference type="EMBL" id="BONI01000011">
    <property type="protein sequence ID" value="GIG05078.1"/>
    <property type="molecule type" value="Genomic_DNA"/>
</dbReference>
<dbReference type="Proteomes" id="UP000630887">
    <property type="component" value="Unassembled WGS sequence"/>
</dbReference>
<evidence type="ECO:0000313" key="2">
    <source>
        <dbReference type="EMBL" id="GIG05078.1"/>
    </source>
</evidence>
<proteinExistence type="predicted"/>
<organism evidence="2 3">
    <name type="scientific">Catellatospora coxensis</name>
    <dbReference type="NCBI Taxonomy" id="310354"/>
    <lineage>
        <taxon>Bacteria</taxon>
        <taxon>Bacillati</taxon>
        <taxon>Actinomycetota</taxon>
        <taxon>Actinomycetes</taxon>
        <taxon>Micromonosporales</taxon>
        <taxon>Micromonosporaceae</taxon>
        <taxon>Catellatospora</taxon>
    </lineage>
</organism>
<reference evidence="2 3" key="1">
    <citation type="submission" date="2021-01" db="EMBL/GenBank/DDBJ databases">
        <title>Whole genome shotgun sequence of Catellatospora coxensis NBRC 107359.</title>
        <authorList>
            <person name="Komaki H."/>
            <person name="Tamura T."/>
        </authorList>
    </citation>
    <scope>NUCLEOTIDE SEQUENCE [LARGE SCALE GENOMIC DNA]</scope>
    <source>
        <strain evidence="2 3">NBRC 107359</strain>
    </source>
</reference>
<keyword evidence="3" id="KW-1185">Reference proteome</keyword>
<comment type="caution">
    <text evidence="2">The sequence shown here is derived from an EMBL/GenBank/DDBJ whole genome shotgun (WGS) entry which is preliminary data.</text>
</comment>
<sequence length="270" mass="29162">MTGRSLFGIRLWRLLSARRPDFHTSTEAMTADLARRAAVPRAELAAIVKGTAPNPDVLHKLGPALNIHVADLFVIAGLPVPPELASAWPTTPWNVGTIIRYAMALSPQRRGRLNDAIRSLPIEPRTEPTADDGFPDEPGALLIRLMRNRNIRPNAWLLAQVGDGPYVSHSTVGMLGRGRVAVTPQYVTAFAHLLGYAPTDMVALTGVGPVYEQANPHPASAELAALAWNARRLTGAQLAHLVHLLEDTRRLRPSTFDGGQDGQRDSTGPG</sequence>
<dbReference type="AlphaFoldDB" id="A0A8J3KM54"/>
<name>A0A8J3KM54_9ACTN</name>
<evidence type="ECO:0000313" key="3">
    <source>
        <dbReference type="Proteomes" id="UP000630887"/>
    </source>
</evidence>
<gene>
    <name evidence="2" type="ORF">Cco03nite_17780</name>
</gene>